<dbReference type="PANTHER" id="PTHR36503:SF1">
    <property type="entry name" value="BLR2520 PROTEIN"/>
    <property type="match status" value="1"/>
</dbReference>
<sequence>MITSGLVNVFTHDIQAALSFYQGVLGLPETFRTPSEGTPEHVEMSAGGFVLALSTAEAARRVHGLDAEVGRPAMSLVFWVDDVDAAFDAVTTVGAPTVTAPHDAGNNNRNAVVRDPDGTLVELVAKRV</sequence>
<keyword evidence="2" id="KW-0560">Oxidoreductase</keyword>
<dbReference type="InterPro" id="IPR037523">
    <property type="entry name" value="VOC_core"/>
</dbReference>
<evidence type="ECO:0000313" key="3">
    <source>
        <dbReference type="Proteomes" id="UP000535511"/>
    </source>
</evidence>
<feature type="domain" description="VOC" evidence="1">
    <location>
        <begin position="3"/>
        <end position="126"/>
    </location>
</feature>
<evidence type="ECO:0000313" key="2">
    <source>
        <dbReference type="EMBL" id="NYD43008.1"/>
    </source>
</evidence>
<dbReference type="InterPro" id="IPR029068">
    <property type="entry name" value="Glyas_Bleomycin-R_OHBP_Dase"/>
</dbReference>
<protein>
    <submittedName>
        <fullName evidence="2">Catechol 2,3-dioxygenase-like lactoylglutathione lyase family enzyme</fullName>
    </submittedName>
</protein>
<keyword evidence="2" id="KW-0456">Lyase</keyword>
<gene>
    <name evidence="2" type="ORF">BJZ21_003091</name>
</gene>
<dbReference type="Pfam" id="PF00903">
    <property type="entry name" value="Glyoxalase"/>
    <property type="match status" value="1"/>
</dbReference>
<accession>A0A7Y9E8D7</accession>
<comment type="caution">
    <text evidence="2">The sequence shown here is derived from an EMBL/GenBank/DDBJ whole genome shotgun (WGS) entry which is preliminary data.</text>
</comment>
<dbReference type="AlphaFoldDB" id="A0A7Y9E8D7"/>
<proteinExistence type="predicted"/>
<name>A0A7Y9E8D7_9ACTN</name>
<keyword evidence="3" id="KW-1185">Reference proteome</keyword>
<evidence type="ECO:0000259" key="1">
    <source>
        <dbReference type="PROSITE" id="PS51819"/>
    </source>
</evidence>
<dbReference type="Gene3D" id="3.10.180.10">
    <property type="entry name" value="2,3-Dihydroxybiphenyl 1,2-Dioxygenase, domain 1"/>
    <property type="match status" value="1"/>
</dbReference>
<dbReference type="GO" id="GO:0016829">
    <property type="term" value="F:lyase activity"/>
    <property type="evidence" value="ECO:0007669"/>
    <property type="project" value="UniProtKB-KW"/>
</dbReference>
<dbReference type="PANTHER" id="PTHR36503">
    <property type="entry name" value="BLR2520 PROTEIN"/>
    <property type="match status" value="1"/>
</dbReference>
<dbReference type="RefSeq" id="WP_179664574.1">
    <property type="nucleotide sequence ID" value="NZ_JACCBG010000001.1"/>
</dbReference>
<keyword evidence="2" id="KW-0223">Dioxygenase</keyword>
<dbReference type="PROSITE" id="PS51819">
    <property type="entry name" value="VOC"/>
    <property type="match status" value="1"/>
</dbReference>
<dbReference type="GO" id="GO:0051213">
    <property type="term" value="F:dioxygenase activity"/>
    <property type="evidence" value="ECO:0007669"/>
    <property type="project" value="UniProtKB-KW"/>
</dbReference>
<dbReference type="Proteomes" id="UP000535511">
    <property type="component" value="Unassembled WGS sequence"/>
</dbReference>
<organism evidence="2 3">
    <name type="scientific">Nocardioides panaciterrulae</name>
    <dbReference type="NCBI Taxonomy" id="661492"/>
    <lineage>
        <taxon>Bacteria</taxon>
        <taxon>Bacillati</taxon>
        <taxon>Actinomycetota</taxon>
        <taxon>Actinomycetes</taxon>
        <taxon>Propionibacteriales</taxon>
        <taxon>Nocardioidaceae</taxon>
        <taxon>Nocardioides</taxon>
    </lineage>
</organism>
<dbReference type="InterPro" id="IPR004360">
    <property type="entry name" value="Glyas_Fos-R_dOase_dom"/>
</dbReference>
<reference evidence="2 3" key="1">
    <citation type="submission" date="2020-07" db="EMBL/GenBank/DDBJ databases">
        <title>Sequencing the genomes of 1000 actinobacteria strains.</title>
        <authorList>
            <person name="Klenk H.-P."/>
        </authorList>
    </citation>
    <scope>NUCLEOTIDE SEQUENCE [LARGE SCALE GENOMIC DNA]</scope>
    <source>
        <strain evidence="2 3">DSM 21350</strain>
    </source>
</reference>
<dbReference type="SUPFAM" id="SSF54593">
    <property type="entry name" value="Glyoxalase/Bleomycin resistance protein/Dihydroxybiphenyl dioxygenase"/>
    <property type="match status" value="1"/>
</dbReference>
<dbReference type="EMBL" id="JACCBG010000001">
    <property type="protein sequence ID" value="NYD43008.1"/>
    <property type="molecule type" value="Genomic_DNA"/>
</dbReference>